<proteinExistence type="predicted"/>
<keyword evidence="4" id="KW-1185">Reference proteome</keyword>
<keyword evidence="2" id="KW-1133">Transmembrane helix</keyword>
<feature type="region of interest" description="Disordered" evidence="1">
    <location>
        <begin position="53"/>
        <end position="76"/>
    </location>
</feature>
<name>A0A8B9IIF6_ANSCY</name>
<feature type="transmembrane region" description="Helical" evidence="2">
    <location>
        <begin position="82"/>
        <end position="102"/>
    </location>
</feature>
<evidence type="ECO:0000256" key="1">
    <source>
        <dbReference type="SAM" id="MobiDB-lite"/>
    </source>
</evidence>
<dbReference type="AlphaFoldDB" id="A0A8B9IIF6"/>
<keyword evidence="2" id="KW-0812">Transmembrane</keyword>
<evidence type="ECO:0000256" key="2">
    <source>
        <dbReference type="SAM" id="Phobius"/>
    </source>
</evidence>
<accession>A0A8B9IIF6</accession>
<reference evidence="3" key="1">
    <citation type="submission" date="2025-08" db="UniProtKB">
        <authorList>
            <consortium name="Ensembl"/>
        </authorList>
    </citation>
    <scope>IDENTIFICATION</scope>
</reference>
<evidence type="ECO:0000313" key="3">
    <source>
        <dbReference type="Ensembl" id="ENSACDP00005010780.1"/>
    </source>
</evidence>
<dbReference type="Ensembl" id="ENSACDT00005012916.1">
    <property type="protein sequence ID" value="ENSACDP00005010780.1"/>
    <property type="gene ID" value="ENSACDG00005007856.1"/>
</dbReference>
<reference evidence="3" key="2">
    <citation type="submission" date="2025-09" db="UniProtKB">
        <authorList>
            <consortium name="Ensembl"/>
        </authorList>
    </citation>
    <scope>IDENTIFICATION</scope>
</reference>
<evidence type="ECO:0000313" key="4">
    <source>
        <dbReference type="Proteomes" id="UP000694521"/>
    </source>
</evidence>
<dbReference type="Proteomes" id="UP000694521">
    <property type="component" value="Unplaced"/>
</dbReference>
<keyword evidence="2" id="KW-0472">Membrane</keyword>
<protein>
    <submittedName>
        <fullName evidence="3">Uncharacterized protein</fullName>
    </submittedName>
</protein>
<sequence length="103" mass="11488">DPGAPFNFLSLASSFSHTLPDFSLPSLACSAPAPRFLCFITRGGHRYWRQSRVQAAQGDGHQPELAPAAPQRCSRDAPQPPLPLTFLTVIYLFFFFLLWLLLL</sequence>
<organism evidence="3 4">
    <name type="scientific">Anser cygnoides</name>
    <name type="common">Swan goose</name>
    <dbReference type="NCBI Taxonomy" id="8845"/>
    <lineage>
        <taxon>Eukaryota</taxon>
        <taxon>Metazoa</taxon>
        <taxon>Chordata</taxon>
        <taxon>Craniata</taxon>
        <taxon>Vertebrata</taxon>
        <taxon>Euteleostomi</taxon>
        <taxon>Archelosauria</taxon>
        <taxon>Archosauria</taxon>
        <taxon>Dinosauria</taxon>
        <taxon>Saurischia</taxon>
        <taxon>Theropoda</taxon>
        <taxon>Coelurosauria</taxon>
        <taxon>Aves</taxon>
        <taxon>Neognathae</taxon>
        <taxon>Galloanserae</taxon>
        <taxon>Anseriformes</taxon>
        <taxon>Anatidae</taxon>
        <taxon>Anserinae</taxon>
        <taxon>Anser</taxon>
    </lineage>
</organism>